<dbReference type="InterPro" id="IPR014001">
    <property type="entry name" value="Helicase_ATP-bd"/>
</dbReference>
<feature type="region of interest" description="Disordered" evidence="8">
    <location>
        <begin position="1406"/>
        <end position="1431"/>
    </location>
</feature>
<dbReference type="SMART" id="SM00490">
    <property type="entry name" value="HELICc"/>
    <property type="match status" value="1"/>
</dbReference>
<dbReference type="PROSITE" id="PS50013">
    <property type="entry name" value="CHROMO_2"/>
    <property type="match status" value="2"/>
</dbReference>
<evidence type="ECO:0000313" key="13">
    <source>
        <dbReference type="Proteomes" id="UP001244341"/>
    </source>
</evidence>
<evidence type="ECO:0000259" key="9">
    <source>
        <dbReference type="PROSITE" id="PS50013"/>
    </source>
</evidence>
<dbReference type="SUPFAM" id="SSF54160">
    <property type="entry name" value="Chromo domain-like"/>
    <property type="match status" value="2"/>
</dbReference>
<evidence type="ECO:0000259" key="11">
    <source>
        <dbReference type="PROSITE" id="PS51194"/>
    </source>
</evidence>
<feature type="compositionally biased region" description="Low complexity" evidence="8">
    <location>
        <begin position="168"/>
        <end position="188"/>
    </location>
</feature>
<keyword evidence="7" id="KW-0539">Nucleus</keyword>
<feature type="compositionally biased region" description="Low complexity" evidence="8">
    <location>
        <begin position="275"/>
        <end position="284"/>
    </location>
</feature>
<feature type="domain" description="Helicase ATP-binding" evidence="10">
    <location>
        <begin position="465"/>
        <end position="648"/>
    </location>
</feature>
<keyword evidence="4" id="KW-0378">Hydrolase</keyword>
<reference evidence="12 13" key="1">
    <citation type="submission" date="2023-05" db="EMBL/GenBank/DDBJ databases">
        <title>A 100% complete, gapless, phased diploid assembly of the Scenedesmus obliquus UTEX 3031 genome.</title>
        <authorList>
            <person name="Biondi T.C."/>
            <person name="Hanschen E.R."/>
            <person name="Kwon T."/>
            <person name="Eng W."/>
            <person name="Kruse C.P.S."/>
            <person name="Koehler S.I."/>
            <person name="Kunde Y."/>
            <person name="Gleasner C.D."/>
            <person name="You Mak K.T."/>
            <person name="Polle J."/>
            <person name="Hovde B.T."/>
            <person name="Starkenburg S.R."/>
        </authorList>
    </citation>
    <scope>NUCLEOTIDE SEQUENCE [LARGE SCALE GENOMIC DNA]</scope>
    <source>
        <strain evidence="12 13">DOE0152z</strain>
    </source>
</reference>
<evidence type="ECO:0000256" key="4">
    <source>
        <dbReference type="ARBA" id="ARBA00022801"/>
    </source>
</evidence>
<dbReference type="InterPro" id="IPR049730">
    <property type="entry name" value="SNF2/RAD54-like_C"/>
</dbReference>
<dbReference type="InterPro" id="IPR027417">
    <property type="entry name" value="P-loop_NTPase"/>
</dbReference>
<dbReference type="SUPFAM" id="SSF52540">
    <property type="entry name" value="P-loop containing nucleoside triphosphate hydrolases"/>
    <property type="match status" value="2"/>
</dbReference>
<keyword evidence="5" id="KW-0067">ATP-binding</keyword>
<evidence type="ECO:0000256" key="8">
    <source>
        <dbReference type="SAM" id="MobiDB-lite"/>
    </source>
</evidence>
<dbReference type="PROSITE" id="PS51192">
    <property type="entry name" value="HELICASE_ATP_BIND_1"/>
    <property type="match status" value="1"/>
</dbReference>
<dbReference type="Pfam" id="PF00176">
    <property type="entry name" value="SNF2-rel_dom"/>
    <property type="match status" value="1"/>
</dbReference>
<protein>
    <submittedName>
        <fullName evidence="12">Uncharacterized protein</fullName>
    </submittedName>
</protein>
<dbReference type="SMART" id="SM00487">
    <property type="entry name" value="DEXDc"/>
    <property type="match status" value="1"/>
</dbReference>
<feature type="compositionally biased region" description="Low complexity" evidence="8">
    <location>
        <begin position="1151"/>
        <end position="1160"/>
    </location>
</feature>
<dbReference type="InterPro" id="IPR002464">
    <property type="entry name" value="DNA/RNA_helicase_DEAH_CS"/>
</dbReference>
<sequence length="1431" mass="155832">MKGRHYAEEEDEEDERYDTGGADWQPGAEDDDDFEEADSSDDSDYGSKRSKAKKPKKAPAPKARAAKPAAKRTPQKSRKRASSSEDDSELEDEESEEQEWTAAAVRDVVRPRRQAAAKANANIKHAYEDSDEEAAYRRPAVAAGSSYGSIFASSASRREAAEEWNGLRARSGARSCRAGGGSASPPRSRGVKRDAPWAAGGSSRRGKPARARTSGRTVAKVSYAESGDSDSEGAGKGNNAARREPVPALDEIDGSRQPPTDDEVERVLGHRDPPGAASGSEAGAARWEAAEFRVKWRRSSYTHCTWEPLAVLRSLPGFKRVTNYCKRAEQLEASRGVLSREELELQDVTRQMEEQLLEQFTQVERVVAERPGVERCLLVKWEGLPYCECSWEAEADVMAARGGPEARDEFLARQQRLLEPSKGVDAARASFLSSRRSIEALAVQPEFLAGGTLRDYQLDGINWLTYAWIKARNAILADEMGLGKTVQCVSFLGLLAQHCGVRGPFLVVVPLSTVPNWIKEFRKWTPQLNAVVYVGDGRSREVIRAFEFGGSFAMPGCNVSAAANRSRPYSFEVLITTYELALKDAALLSTVPWAFLMVDEAHRLKNAESALYQELARWHFKNKLLITGTPLQNSLKELWALLHFLEPAAFGSLEQFEASYSLQDSEQVSQLHAALKPHLLRRVIKDVERSLPPKSERILRVEMSPLQRRYYKWILSRNFKELNKGARSGGHVSLLNIITELKKACNHPFLFESAEDEYRGSGEDKSVVERLILTSGKMVLLDKLLRRLRDTGHRVLVFSQMVRVLDIISDYMRLRGYPHQRLDGSTPAAARHTAMEHFNKPDSPDFAFLLSTRAGGLGINLATADTVVIFDSDWNPQNDLQAMSRAHRIGQKDTVNIYRFVTSGSVEEEILERAKRKMVLDHLVIQRMDTSGRTVLDPAAAGGNKNAKAMFGKEELAAILRFGAEDLFKAAEEGAAERSKQLLEEDIESILQRAEVVQQGPGAVDAPANGVAAELLSSFNVATFKNEEDDATFWSRLIREDDRPAEQEEQQVLLPRAARLAAAGAAAGSSLGPRSRSSTPLGALSDADADAEPAAARGKVKKAKAGGKKKQHGGGSEPGPPVEGAVLRVDEWLLDVDETGRPLPKQEQQGSASPAPASRSLSRKDATAFVRAARRYGLKSRLPAIAAEAGGAVEEAGLQQQLSLWRALVDGCSRALELAQAEQQLHEAKDATLDFFGCAVKAADLHQHLSSMSLLAKRIAALTAAQQDPAAAFRLEAAAVPPAAKWGKAIGWTPRDDAALLLGVYYHGLGHWDEVVGDSRLGLQAKLACVVAGREESSMGSAGDKAGLQPKASHLETRVLGILRKMWLSSNKAGRGCLRNAEEGAAAVAGWTGGASTRVAGAAAAGANSAHGHAYRQQQQKPVAPSFAAGG</sequence>
<feature type="region of interest" description="Disordered" evidence="8">
    <location>
        <begin position="1"/>
        <end position="135"/>
    </location>
</feature>
<evidence type="ECO:0000256" key="3">
    <source>
        <dbReference type="ARBA" id="ARBA00022741"/>
    </source>
</evidence>
<dbReference type="Pfam" id="PF23588">
    <property type="entry name" value="HTH_CHD1_Hrp3"/>
    <property type="match status" value="1"/>
</dbReference>
<evidence type="ECO:0000256" key="6">
    <source>
        <dbReference type="ARBA" id="ARBA00023125"/>
    </source>
</evidence>
<feature type="compositionally biased region" description="Low complexity" evidence="8">
    <location>
        <begin position="1065"/>
        <end position="1097"/>
    </location>
</feature>
<evidence type="ECO:0000259" key="10">
    <source>
        <dbReference type="PROSITE" id="PS51192"/>
    </source>
</evidence>
<dbReference type="InterPro" id="IPR000330">
    <property type="entry name" value="SNF2_N"/>
</dbReference>
<dbReference type="InterPro" id="IPR000953">
    <property type="entry name" value="Chromo/chromo_shadow_dom"/>
</dbReference>
<proteinExistence type="predicted"/>
<dbReference type="PANTHER" id="PTHR45623">
    <property type="entry name" value="CHROMODOMAIN-HELICASE-DNA-BINDING PROTEIN 3-RELATED-RELATED"/>
    <property type="match status" value="1"/>
</dbReference>
<feature type="domain" description="Helicase C-terminal" evidence="11">
    <location>
        <begin position="780"/>
        <end position="931"/>
    </location>
</feature>
<evidence type="ECO:0000256" key="5">
    <source>
        <dbReference type="ARBA" id="ARBA00022840"/>
    </source>
</evidence>
<dbReference type="Gene3D" id="3.40.50.300">
    <property type="entry name" value="P-loop containing nucleotide triphosphate hydrolases"/>
    <property type="match status" value="1"/>
</dbReference>
<feature type="compositionally biased region" description="Acidic residues" evidence="8">
    <location>
        <begin position="28"/>
        <end position="44"/>
    </location>
</feature>
<evidence type="ECO:0000256" key="7">
    <source>
        <dbReference type="ARBA" id="ARBA00023242"/>
    </source>
</evidence>
<feature type="compositionally biased region" description="Low complexity" evidence="8">
    <location>
        <begin position="114"/>
        <end position="124"/>
    </location>
</feature>
<dbReference type="Proteomes" id="UP001244341">
    <property type="component" value="Chromosome 1b"/>
</dbReference>
<gene>
    <name evidence="12" type="ORF">OEZ85_008703</name>
</gene>
<feature type="compositionally biased region" description="Basic residues" evidence="8">
    <location>
        <begin position="1098"/>
        <end position="1112"/>
    </location>
</feature>
<feature type="domain" description="Chromo" evidence="9">
    <location>
        <begin position="262"/>
        <end position="336"/>
    </location>
</feature>
<feature type="domain" description="Chromo" evidence="9">
    <location>
        <begin position="361"/>
        <end position="422"/>
    </location>
</feature>
<comment type="subcellular location">
    <subcellularLocation>
        <location evidence="1">Nucleus</location>
    </subcellularLocation>
</comment>
<dbReference type="InterPro" id="IPR023780">
    <property type="entry name" value="Chromo_domain"/>
</dbReference>
<keyword evidence="13" id="KW-1185">Reference proteome</keyword>
<dbReference type="InterPro" id="IPR016197">
    <property type="entry name" value="Chromo-like_dom_sf"/>
</dbReference>
<evidence type="ECO:0000256" key="2">
    <source>
        <dbReference type="ARBA" id="ARBA00022737"/>
    </source>
</evidence>
<feature type="compositionally biased region" description="Basic residues" evidence="8">
    <location>
        <begin position="48"/>
        <end position="59"/>
    </location>
</feature>
<keyword evidence="3" id="KW-0547">Nucleotide-binding</keyword>
<dbReference type="PANTHER" id="PTHR45623:SF14">
    <property type="entry name" value="CHROMODOMAIN-HELICASE-DNA-BINDING PROTEIN 1"/>
    <property type="match status" value="1"/>
</dbReference>
<dbReference type="Pfam" id="PF00385">
    <property type="entry name" value="Chromo"/>
    <property type="match status" value="2"/>
</dbReference>
<dbReference type="InterPro" id="IPR056302">
    <property type="entry name" value="CHD1-2/Hrp3_HTH"/>
</dbReference>
<organism evidence="12 13">
    <name type="scientific">Tetradesmus obliquus</name>
    <name type="common">Green alga</name>
    <name type="synonym">Acutodesmus obliquus</name>
    <dbReference type="NCBI Taxonomy" id="3088"/>
    <lineage>
        <taxon>Eukaryota</taxon>
        <taxon>Viridiplantae</taxon>
        <taxon>Chlorophyta</taxon>
        <taxon>core chlorophytes</taxon>
        <taxon>Chlorophyceae</taxon>
        <taxon>CS clade</taxon>
        <taxon>Sphaeropleales</taxon>
        <taxon>Scenedesmaceae</taxon>
        <taxon>Tetradesmus</taxon>
    </lineage>
</organism>
<evidence type="ECO:0000313" key="12">
    <source>
        <dbReference type="EMBL" id="WIA09295.1"/>
    </source>
</evidence>
<dbReference type="Gene3D" id="3.40.50.10810">
    <property type="entry name" value="Tandem AAA-ATPase domain"/>
    <property type="match status" value="1"/>
</dbReference>
<dbReference type="EMBL" id="CP126208">
    <property type="protein sequence ID" value="WIA09295.1"/>
    <property type="molecule type" value="Genomic_DNA"/>
</dbReference>
<dbReference type="Gene3D" id="1.10.10.60">
    <property type="entry name" value="Homeodomain-like"/>
    <property type="match status" value="1"/>
</dbReference>
<dbReference type="CDD" id="cd18793">
    <property type="entry name" value="SF2_C_SNF"/>
    <property type="match status" value="1"/>
</dbReference>
<accession>A0ABY8TJU1</accession>
<keyword evidence="2" id="KW-0677">Repeat</keyword>
<feature type="compositionally biased region" description="Acidic residues" evidence="8">
    <location>
        <begin position="84"/>
        <end position="99"/>
    </location>
</feature>
<feature type="compositionally biased region" description="Basic residues" evidence="8">
    <location>
        <begin position="69"/>
        <end position="81"/>
    </location>
</feature>
<dbReference type="Pfam" id="PF00271">
    <property type="entry name" value="Helicase_C"/>
    <property type="match status" value="1"/>
</dbReference>
<dbReference type="CDD" id="cd18660">
    <property type="entry name" value="CD1_tandem"/>
    <property type="match status" value="1"/>
</dbReference>
<feature type="region of interest" description="Disordered" evidence="8">
    <location>
        <begin position="1141"/>
        <end position="1164"/>
    </location>
</feature>
<dbReference type="InterPro" id="IPR038718">
    <property type="entry name" value="SNF2-like_sf"/>
</dbReference>
<keyword evidence="6" id="KW-0238">DNA-binding</keyword>
<feature type="region of interest" description="Disordered" evidence="8">
    <location>
        <begin position="1065"/>
        <end position="1123"/>
    </location>
</feature>
<dbReference type="SMART" id="SM00298">
    <property type="entry name" value="CHROMO"/>
    <property type="match status" value="2"/>
</dbReference>
<dbReference type="InterPro" id="IPR001650">
    <property type="entry name" value="Helicase_C-like"/>
</dbReference>
<dbReference type="PROSITE" id="PS00690">
    <property type="entry name" value="DEAH_ATP_HELICASE"/>
    <property type="match status" value="1"/>
</dbReference>
<evidence type="ECO:0000256" key="1">
    <source>
        <dbReference type="ARBA" id="ARBA00004123"/>
    </source>
</evidence>
<dbReference type="Gene3D" id="2.40.50.40">
    <property type="match status" value="2"/>
</dbReference>
<name>A0ABY8TJU1_TETOB</name>
<feature type="region of interest" description="Disordered" evidence="8">
    <location>
        <begin position="152"/>
        <end position="284"/>
    </location>
</feature>
<dbReference type="PROSITE" id="PS51194">
    <property type="entry name" value="HELICASE_CTER"/>
    <property type="match status" value="1"/>
</dbReference>